<name>A0ABN8LZZ5_9CNID</name>
<evidence type="ECO:0000256" key="6">
    <source>
        <dbReference type="SAM" id="MobiDB-lite"/>
    </source>
</evidence>
<dbReference type="HAMAP" id="MF_03003">
    <property type="entry name" value="eIF3d"/>
    <property type="match status" value="1"/>
</dbReference>
<keyword evidence="1 5" id="KW-0963">Cytoplasm</keyword>
<sequence>MAGKASFIPPVIEDNPDGWGPCAIPTAFKDIPYQPFSKGDRLGKVSDWTGGTYQDRRYMNKYQSQFGTGSQMFSYYHEEDESSFQLVDTSRPQRPLYQRNKNRFGQRNVRRDQRNQRYPSGGMQSLSKNQNRQKFSRKMQRNYGRGQWNDRKPANIQKRAPSVTVREEWKVLEDGEMDFPRLSKLNLPNVEEPEDLYVCGSLEYYEKSYDRVTTKNEVPLAGVNRIFHKVTTTDDPIIRKLLSKGNVFTTDAIAATLMTATRSLYSWDVVVQRVGSKLFFDKRDDSEFDLLTVSETAHDVPFDEGNGINSPTNLGLEATFINQNFSQQCLKRGPEKKVFPNPNPFVTDEDEGQVASVAYRYRKWNLGDGIELIVRCEHDSVVPGPNGEESFINIKTLNEWDPRATGVDWRQKLDSQRGAVLATELRNNSCKLAKWTVSSILAGSEYLKLGYVSRVNYLDSSKHTILGTQQFRPKEFSTQIALNMDNAWGILRCIIDTCMKLPDGKYLILKDPLKYLGRFTWRHDSIINFIAKPLQPVINVHSSLCADVHGFLNPLIITGENCRPDLLFLIQCKCLYVLALTVGFESNLNNNAVRKKEKYLNLIKEMSRNYRFVKFVHLFMSSLGVFSDECSTFLDMMNDIGIDKKQQLYIIKKMINIAM</sequence>
<accession>A0ABN8LZZ5</accession>
<comment type="domain">
    <text evidence="5">The RNA gate region regulates mRNA cap recognition to prevent promiscuous mRNA-binding before assembly of eif3d into the full eukaryotic translation initiation factor 3 (eIF-3) complex.</text>
</comment>
<keyword evidence="2 5" id="KW-0396">Initiation factor</keyword>
<dbReference type="InterPro" id="IPR007783">
    <property type="entry name" value="eIF3d"/>
</dbReference>
<reference evidence="7 8" key="1">
    <citation type="submission" date="2022-05" db="EMBL/GenBank/DDBJ databases">
        <authorList>
            <consortium name="Genoscope - CEA"/>
            <person name="William W."/>
        </authorList>
    </citation>
    <scope>NUCLEOTIDE SEQUENCE [LARGE SCALE GENOMIC DNA]</scope>
</reference>
<evidence type="ECO:0000256" key="5">
    <source>
        <dbReference type="HAMAP-Rule" id="MF_03003"/>
    </source>
</evidence>
<evidence type="ECO:0000256" key="4">
    <source>
        <dbReference type="ARBA" id="ARBA00022917"/>
    </source>
</evidence>
<evidence type="ECO:0000256" key="2">
    <source>
        <dbReference type="ARBA" id="ARBA00022540"/>
    </source>
</evidence>
<keyword evidence="4 5" id="KW-0648">Protein biosynthesis</keyword>
<comment type="similarity">
    <text evidence="5">Belongs to the eIF-3 subunit D family.</text>
</comment>
<evidence type="ECO:0000256" key="1">
    <source>
        <dbReference type="ARBA" id="ARBA00022490"/>
    </source>
</evidence>
<dbReference type="Pfam" id="PF05091">
    <property type="entry name" value="eIF-3_zeta"/>
    <property type="match status" value="1"/>
</dbReference>
<gene>
    <name evidence="7" type="ORF">PEVE_00010865</name>
</gene>
<protein>
    <recommendedName>
        <fullName evidence="5">Eukaryotic translation initiation factor 3 subunit D</fullName>
        <shortName evidence="5">eIF3d</shortName>
    </recommendedName>
    <alternativeName>
        <fullName evidence="5">Eukaryotic translation initiation factor 3 subunit 7</fullName>
    </alternativeName>
</protein>
<organism evidence="7 8">
    <name type="scientific">Porites evermanni</name>
    <dbReference type="NCBI Taxonomy" id="104178"/>
    <lineage>
        <taxon>Eukaryota</taxon>
        <taxon>Metazoa</taxon>
        <taxon>Cnidaria</taxon>
        <taxon>Anthozoa</taxon>
        <taxon>Hexacorallia</taxon>
        <taxon>Scleractinia</taxon>
        <taxon>Fungiina</taxon>
        <taxon>Poritidae</taxon>
        <taxon>Porites</taxon>
    </lineage>
</organism>
<feature type="region of interest" description="Disordered" evidence="6">
    <location>
        <begin position="84"/>
        <end position="160"/>
    </location>
</feature>
<dbReference type="EMBL" id="CALNXI010000178">
    <property type="protein sequence ID" value="CAH3021339.1"/>
    <property type="molecule type" value="Genomic_DNA"/>
</dbReference>
<dbReference type="Proteomes" id="UP001159427">
    <property type="component" value="Unassembled WGS sequence"/>
</dbReference>
<comment type="subcellular location">
    <subcellularLocation>
        <location evidence="5">Cytoplasm</location>
    </subcellularLocation>
</comment>
<dbReference type="PANTHER" id="PTHR12399:SF0">
    <property type="entry name" value="EUKARYOTIC TRANSLATION INITIATION FACTOR 3 SUBUNIT D"/>
    <property type="match status" value="1"/>
</dbReference>
<evidence type="ECO:0000313" key="8">
    <source>
        <dbReference type="Proteomes" id="UP001159427"/>
    </source>
</evidence>
<evidence type="ECO:0000313" key="7">
    <source>
        <dbReference type="EMBL" id="CAH3021339.1"/>
    </source>
</evidence>
<dbReference type="PANTHER" id="PTHR12399">
    <property type="entry name" value="EUKARYOTIC TRANSLATION INITIATION FACTOR 3 SUBUNIT 7"/>
    <property type="match status" value="1"/>
</dbReference>
<evidence type="ECO:0000256" key="3">
    <source>
        <dbReference type="ARBA" id="ARBA00022884"/>
    </source>
</evidence>
<keyword evidence="3" id="KW-0694">RNA-binding</keyword>
<feature type="compositionally biased region" description="Polar residues" evidence="6">
    <location>
        <begin position="122"/>
        <end position="133"/>
    </location>
</feature>
<comment type="caution">
    <text evidence="7">The sequence shown here is derived from an EMBL/GenBank/DDBJ whole genome shotgun (WGS) entry which is preliminary data.</text>
</comment>
<keyword evidence="8" id="KW-1185">Reference proteome</keyword>
<feature type="region of interest" description="RNA gate" evidence="5">
    <location>
        <begin position="287"/>
        <end position="301"/>
    </location>
</feature>
<proteinExistence type="inferred from homology"/>
<comment type="subunit">
    <text evidence="5">Component of the eukaryotic translation initiation factor 3 (eIF-3) complex.</text>
</comment>
<comment type="function">
    <text evidence="5">mRNA cap-binding component of the eukaryotic translation initiation factor 3 (eIF-3) complex, which is involved in protein synthesis of a specialized repertoire of mRNAs and, together with other initiation factors, stimulates binding of mRNA and methionyl-tRNAi to the 40S ribosome. The eIF-3 complex specifically targets and initiates translation of a subset of mRNAs involved in cell proliferation. In the eIF-3 complex, eif3d specifically recognizes and binds the 7-methylguanosine cap of a subset of mRNAs.</text>
</comment>